<dbReference type="SUPFAM" id="SSF55920">
    <property type="entry name" value="Creatinase/aminopeptidase"/>
    <property type="match status" value="1"/>
</dbReference>
<accession>A0A0V0QS87</accession>
<protein>
    <submittedName>
        <fullName evidence="2">Peptidase M24, structural domain</fullName>
    </submittedName>
</protein>
<dbReference type="InterPro" id="IPR036005">
    <property type="entry name" value="Creatinase/aminopeptidase-like"/>
</dbReference>
<reference evidence="2 3" key="1">
    <citation type="journal article" date="2015" name="Sci. Rep.">
        <title>Genome of the facultative scuticociliatosis pathogen Pseudocohnilembus persalinus provides insight into its virulence through horizontal gene transfer.</title>
        <authorList>
            <person name="Xiong J."/>
            <person name="Wang G."/>
            <person name="Cheng J."/>
            <person name="Tian M."/>
            <person name="Pan X."/>
            <person name="Warren A."/>
            <person name="Jiang C."/>
            <person name="Yuan D."/>
            <person name="Miao W."/>
        </authorList>
    </citation>
    <scope>NUCLEOTIDE SEQUENCE [LARGE SCALE GENOMIC DNA]</scope>
    <source>
        <strain evidence="2">36N120E</strain>
    </source>
</reference>
<evidence type="ECO:0000259" key="1">
    <source>
        <dbReference type="Pfam" id="PF00557"/>
    </source>
</evidence>
<dbReference type="InParanoid" id="A0A0V0QS87"/>
<gene>
    <name evidence="2" type="ORF">PPERSA_06766</name>
</gene>
<dbReference type="InterPro" id="IPR000994">
    <property type="entry name" value="Pept_M24"/>
</dbReference>
<keyword evidence="3" id="KW-1185">Reference proteome</keyword>
<dbReference type="AlphaFoldDB" id="A0A0V0QS87"/>
<feature type="domain" description="Peptidase M24" evidence="1">
    <location>
        <begin position="12"/>
        <end position="174"/>
    </location>
</feature>
<name>A0A0V0QS87_PSEPJ</name>
<dbReference type="EMBL" id="LDAU01000110">
    <property type="protein sequence ID" value="KRX05132.1"/>
    <property type="molecule type" value="Genomic_DNA"/>
</dbReference>
<sequence>MIKKNKLYLNKNVTRWHDIIIHFGKNTNCGYWTRQNIDPNIEFKLDDTVFIDIGIVVNKNLEGDYGETYYGGNDMRVKNMIHTSRYLWHYGYKLWRNNLETMTGVELYKLVSEECERCGYILKPEIGASGHHVGIFLSANSKLITHNDIIKPNLWIFEIFVYDKEIDRGAFYENALMLEQNDPKL</sequence>
<proteinExistence type="predicted"/>
<evidence type="ECO:0000313" key="2">
    <source>
        <dbReference type="EMBL" id="KRX05132.1"/>
    </source>
</evidence>
<organism evidence="2 3">
    <name type="scientific">Pseudocohnilembus persalinus</name>
    <name type="common">Ciliate</name>
    <dbReference type="NCBI Taxonomy" id="266149"/>
    <lineage>
        <taxon>Eukaryota</taxon>
        <taxon>Sar</taxon>
        <taxon>Alveolata</taxon>
        <taxon>Ciliophora</taxon>
        <taxon>Intramacronucleata</taxon>
        <taxon>Oligohymenophorea</taxon>
        <taxon>Scuticociliatia</taxon>
        <taxon>Philasterida</taxon>
        <taxon>Pseudocohnilembidae</taxon>
        <taxon>Pseudocohnilembus</taxon>
    </lineage>
</organism>
<evidence type="ECO:0000313" key="3">
    <source>
        <dbReference type="Proteomes" id="UP000054937"/>
    </source>
</evidence>
<dbReference type="Pfam" id="PF00557">
    <property type="entry name" value="Peptidase_M24"/>
    <property type="match status" value="1"/>
</dbReference>
<comment type="caution">
    <text evidence="2">The sequence shown here is derived from an EMBL/GenBank/DDBJ whole genome shotgun (WGS) entry which is preliminary data.</text>
</comment>
<dbReference type="Proteomes" id="UP000054937">
    <property type="component" value="Unassembled WGS sequence"/>
</dbReference>